<organism evidence="2 3">
    <name type="scientific">Bradyrhizobium brasilense</name>
    <dbReference type="NCBI Taxonomy" id="1419277"/>
    <lineage>
        <taxon>Bacteria</taxon>
        <taxon>Pseudomonadati</taxon>
        <taxon>Pseudomonadota</taxon>
        <taxon>Alphaproteobacteria</taxon>
        <taxon>Hyphomicrobiales</taxon>
        <taxon>Nitrobacteraceae</taxon>
        <taxon>Bradyrhizobium</taxon>
    </lineage>
</organism>
<feature type="region of interest" description="Disordered" evidence="1">
    <location>
        <begin position="1619"/>
        <end position="1647"/>
    </location>
</feature>
<feature type="compositionally biased region" description="Polar residues" evidence="1">
    <location>
        <begin position="1"/>
        <end position="21"/>
    </location>
</feature>
<feature type="region of interest" description="Disordered" evidence="1">
    <location>
        <begin position="1117"/>
        <end position="1144"/>
    </location>
</feature>
<feature type="compositionally biased region" description="Polar residues" evidence="1">
    <location>
        <begin position="48"/>
        <end position="59"/>
    </location>
</feature>
<feature type="compositionally biased region" description="Polar residues" evidence="1">
    <location>
        <begin position="459"/>
        <end position="470"/>
    </location>
</feature>
<feature type="region of interest" description="Disordered" evidence="1">
    <location>
        <begin position="1"/>
        <end position="23"/>
    </location>
</feature>
<gene>
    <name evidence="2" type="ORF">SAMN05216337_1015107</name>
</gene>
<feature type="region of interest" description="Disordered" evidence="1">
    <location>
        <begin position="459"/>
        <end position="503"/>
    </location>
</feature>
<feature type="compositionally biased region" description="Polar residues" evidence="1">
    <location>
        <begin position="1125"/>
        <end position="1144"/>
    </location>
</feature>
<feature type="region of interest" description="Disordered" evidence="1">
    <location>
        <begin position="1751"/>
        <end position="1804"/>
    </location>
</feature>
<dbReference type="RefSeq" id="WP_092083548.1">
    <property type="nucleotide sequence ID" value="NZ_FMZW01000015.1"/>
</dbReference>
<feature type="region of interest" description="Disordered" evidence="1">
    <location>
        <begin position="35"/>
        <end position="59"/>
    </location>
</feature>
<feature type="region of interest" description="Disordered" evidence="1">
    <location>
        <begin position="1090"/>
        <end position="1109"/>
    </location>
</feature>
<sequence>MDFTSTNPMRRQSDNVGSQDASLVDSAAFERQLSEVTRSSARRPMQLLTHQSGGSASDAQSIMDVSGQQFATASQGVSSEAVPAALPLQPARSSGVLIGRGKRPVHSGDVPLIQEVREALIKGGAAERTAKSNAGHLLSLARWLFENNKEPIAGRLNNSTLTNDVSEFISKGGSKRAPKALDHLRTSQSAGGAAPIAGVADLTLYPADAALIIEYKNDAATDTARVYAGALRSFGQYLRESCKEGIAARLGDQSLDGDAEDYKATGGNPKIGAALAHLLRSSTGVRTRGHGRHIAPVPDPEGAIFIEPGLVDVAAAQRSASEAAANWPEILAAEGHEQDLLAGMVDETDPSSPIDRPPQIGVATLQAQRAALAHLKGSACARVIELRHYLNPVPALEEAGLIEPSHAGDIAAQPSALEGSASWSEVIPAGNHEQDLPGRMMDEAGPSSLPEALTQIDVSASEAQRPTRTSGPPYIPPPHGDDGGAMLDPSAQPPSQSTWAFVGRSGDPLYSEDAALIETVRPALIRAGAADRTVTDNVRCLLRWGRWLVKHDKPGIAARIHDKSLDKDAEEFRQCGERAVLTALRHLRASQSAVGIARISSRVDLNPYPQDAELIKAYKKEARTETARRYATALIDFSHYLRDNNKPGIAARLGHATLDEDAKRYKEAGLGGCQKASAALAHLLASPPGVRAMEVRRHIPPISDLQDSFLAQPSRVGDVSAGHDVSEQTANWPEILAAQDPENPPLATINERSFSPSLETTAHHFDIANSGAGDLSLPHDQQWTWDGEMDALDGSALVPVERVFFNHEQDAPDARPAKRQRILEDRQLIAVERQPSEAGSSGRRVLRQVSAARSVAAVPADSPPWSGQSNRILVGRSNSPVYSEDASLVLGLENALIKAGACESTAKENVGSLLRLGRWLVKNNKPGIAARLNDMTLDRDVAAFDNSRKHMVLTALGHLRASQSAGGIAPFAGRVVLNPYPEDAALIKEYKATDLRPSAANYANFLADFSHYLRQNYKPGIAARLGHESLVNDASSYMADADGHRTIGTALDNLLRSPAGTRMLELTRNSSPNPDVQDAALIESRRIGNEEAQHSGPEGGMTWPEVLPATGHECDLPLEEIDEPGSSSFEPTARHQQAPGSNESVRLNWRRDGQQADQLPVELDGNNLPPDEEFLINNEHDAGYAYSVMPPPGGDEAFRRDPALQADQSARGLPGRRGEVLYSEDLPLILGLKEALLKGNAADSTAQANVDRLLSFDRWLFKNNKPGIAARLDDGSLDDDSEEFTRKGGSTNVRTALAHLRTSHSMGGIAPVKARPDLTAYPEDTALIKEYKSKAATTGTSSTATTYASLLTDFSHYLREHNKPAIAARLYEEAWNEDDSLDEDVKRYKDAGGHRAVGAALDHLRDGARDLVRPPFHPEDMSLISELEDALVKAGYQEITAKTNYARPLRRFSRWLFANNKSGIAARLSDKSLDEDATSFDTGRKRLLLMALDRLRACQQTGGVAPITGLPRAWEAAWQQRAPQGGFNWPKVLPPLGDTPESLLEMADEVGPSSLEPSTRQEPALDFRQSRPLNGGHDGQWSADELMDELHMGDLRPGEEFLFNDQHEIEELRPAKSQKMLGHPQGRAVEQQSNEGANSEGGARTTSLAHQITQRAWEAHGHDYATYRGDASAQHGTQGRVVTRPPILPDGHGLNQLEMIEGSPPWSGVAPPEQLQEAERTGQETVRSTSTSSPQMPFNFDWSMWPASEAAPSLSVPAHVSSGSHGGRDNGIPPSAPSDAQIRHLDSTVSSQGRTDFSTEPRAG</sequence>
<evidence type="ECO:0000256" key="1">
    <source>
        <dbReference type="SAM" id="MobiDB-lite"/>
    </source>
</evidence>
<dbReference type="EMBL" id="FMZW01000015">
    <property type="protein sequence ID" value="SDD79964.1"/>
    <property type="molecule type" value="Genomic_DNA"/>
</dbReference>
<feature type="compositionally biased region" description="Polar residues" evidence="1">
    <location>
        <begin position="1787"/>
        <end position="1796"/>
    </location>
</feature>
<protein>
    <submittedName>
        <fullName evidence="2">Uncharacterized protein</fullName>
    </submittedName>
</protein>
<dbReference type="Proteomes" id="UP000199245">
    <property type="component" value="Unassembled WGS sequence"/>
</dbReference>
<reference evidence="2 3" key="1">
    <citation type="submission" date="2016-10" db="EMBL/GenBank/DDBJ databases">
        <authorList>
            <person name="de Groot N.N."/>
        </authorList>
    </citation>
    <scope>NUCLEOTIDE SEQUENCE [LARGE SCALE GENOMIC DNA]</scope>
    <source>
        <strain evidence="2 3">R5</strain>
    </source>
</reference>
<evidence type="ECO:0000313" key="3">
    <source>
        <dbReference type="Proteomes" id="UP000199245"/>
    </source>
</evidence>
<feature type="compositionally biased region" description="Polar residues" evidence="1">
    <location>
        <begin position="1723"/>
        <end position="1735"/>
    </location>
</feature>
<proteinExistence type="predicted"/>
<name>A0A1G6XP38_9BRAD</name>
<accession>A0A1G6XP38</accession>
<feature type="region of interest" description="Disordered" evidence="1">
    <location>
        <begin position="1671"/>
        <end position="1735"/>
    </location>
</feature>
<evidence type="ECO:0000313" key="2">
    <source>
        <dbReference type="EMBL" id="SDD79964.1"/>
    </source>
</evidence>